<comment type="caution">
    <text evidence="1">The sequence shown here is derived from an EMBL/GenBank/DDBJ whole genome shotgun (WGS) entry which is preliminary data.</text>
</comment>
<evidence type="ECO:0000313" key="2">
    <source>
        <dbReference type="Proteomes" id="UP001630127"/>
    </source>
</evidence>
<dbReference type="AlphaFoldDB" id="A0ABD3A0S0"/>
<gene>
    <name evidence="1" type="ORF">ACH5RR_013226</name>
</gene>
<evidence type="ECO:0000313" key="1">
    <source>
        <dbReference type="EMBL" id="KAL3524854.1"/>
    </source>
</evidence>
<name>A0ABD3A0S0_9GENT</name>
<sequence>MAKKNENPLGVSCGGGDQEMVAGLFFSQKPGFDLMQNCDLPPPMKIFAGYDKRIVSRMNNVYCVIVGQEDDDVGVEMAYDRSSENEKLELSKALRLSQTSKRGREESCCFVQGKG</sequence>
<dbReference type="Proteomes" id="UP001630127">
    <property type="component" value="Unassembled WGS sequence"/>
</dbReference>
<proteinExistence type="predicted"/>
<keyword evidence="2" id="KW-1185">Reference proteome</keyword>
<accession>A0ABD3A0S0</accession>
<reference evidence="1 2" key="1">
    <citation type="submission" date="2024-11" db="EMBL/GenBank/DDBJ databases">
        <title>A near-complete genome assembly of Cinchona calisaya.</title>
        <authorList>
            <person name="Lian D.C."/>
            <person name="Zhao X.W."/>
            <person name="Wei L."/>
        </authorList>
    </citation>
    <scope>NUCLEOTIDE SEQUENCE [LARGE SCALE GENOMIC DNA]</scope>
    <source>
        <tissue evidence="1">Nenye</tissue>
    </source>
</reference>
<dbReference type="EMBL" id="JBJUIK010000006">
    <property type="protein sequence ID" value="KAL3524854.1"/>
    <property type="molecule type" value="Genomic_DNA"/>
</dbReference>
<protein>
    <submittedName>
        <fullName evidence="1">Uncharacterized protein</fullName>
    </submittedName>
</protein>
<organism evidence="1 2">
    <name type="scientific">Cinchona calisaya</name>
    <dbReference type="NCBI Taxonomy" id="153742"/>
    <lineage>
        <taxon>Eukaryota</taxon>
        <taxon>Viridiplantae</taxon>
        <taxon>Streptophyta</taxon>
        <taxon>Embryophyta</taxon>
        <taxon>Tracheophyta</taxon>
        <taxon>Spermatophyta</taxon>
        <taxon>Magnoliopsida</taxon>
        <taxon>eudicotyledons</taxon>
        <taxon>Gunneridae</taxon>
        <taxon>Pentapetalae</taxon>
        <taxon>asterids</taxon>
        <taxon>lamiids</taxon>
        <taxon>Gentianales</taxon>
        <taxon>Rubiaceae</taxon>
        <taxon>Cinchonoideae</taxon>
        <taxon>Cinchoneae</taxon>
        <taxon>Cinchona</taxon>
    </lineage>
</organism>